<protein>
    <submittedName>
        <fullName evidence="1">Uncharacterized protein</fullName>
    </submittedName>
</protein>
<sequence>MIKANVKFFGHEQDGYGMPKPYHSYLVVASPWEQQGSGVASVIPLSSDTPALDPPHKMSLQGGPEKAFDEVLVLLRGLPQNKGLKELIHKD</sequence>
<dbReference type="Proteomes" id="UP000308488">
    <property type="component" value="Unassembled WGS sequence"/>
</dbReference>
<dbReference type="EMBL" id="SZYH01000001">
    <property type="protein sequence ID" value="TKV69147.1"/>
    <property type="molecule type" value="Genomic_DNA"/>
</dbReference>
<accession>A0A4U6R5U3</accession>
<name>A0A4U6R5U3_9GAMM</name>
<organism evidence="1 2">
    <name type="scientific">Marinobacter panjinensis</name>
    <dbReference type="NCBI Taxonomy" id="2576384"/>
    <lineage>
        <taxon>Bacteria</taxon>
        <taxon>Pseudomonadati</taxon>
        <taxon>Pseudomonadota</taxon>
        <taxon>Gammaproteobacteria</taxon>
        <taxon>Pseudomonadales</taxon>
        <taxon>Marinobacteraceae</taxon>
        <taxon>Marinobacter</taxon>
    </lineage>
</organism>
<comment type="caution">
    <text evidence="1">The sequence shown here is derived from an EMBL/GenBank/DDBJ whole genome shotgun (WGS) entry which is preliminary data.</text>
</comment>
<dbReference type="RefSeq" id="WP_137436762.1">
    <property type="nucleotide sequence ID" value="NZ_SZYH01000001.1"/>
</dbReference>
<gene>
    <name evidence="1" type="ORF">FDP08_14115</name>
</gene>
<keyword evidence="2" id="KW-1185">Reference proteome</keyword>
<evidence type="ECO:0000313" key="1">
    <source>
        <dbReference type="EMBL" id="TKV69147.1"/>
    </source>
</evidence>
<dbReference type="AlphaFoldDB" id="A0A4U6R5U3"/>
<reference evidence="1 2" key="1">
    <citation type="submission" date="2019-05" db="EMBL/GenBank/DDBJ databases">
        <title>Marinobacter panjinensis sp. nov., a moderately halophilic bacterium isolated from sea tidal flat environment.</title>
        <authorList>
            <person name="Yang W."/>
            <person name="An M."/>
            <person name="He W."/>
            <person name="Luo X."/>
            <person name="Zhu L."/>
            <person name="Chen G."/>
            <person name="Zhang Y."/>
            <person name="Wang Y."/>
        </authorList>
    </citation>
    <scope>NUCLEOTIDE SEQUENCE [LARGE SCALE GENOMIC DNA]</scope>
    <source>
        <strain evidence="1 2">PJ-16</strain>
    </source>
</reference>
<proteinExistence type="predicted"/>
<evidence type="ECO:0000313" key="2">
    <source>
        <dbReference type="Proteomes" id="UP000308488"/>
    </source>
</evidence>